<evidence type="ECO:0000256" key="14">
    <source>
        <dbReference type="SAM" id="MobiDB-lite"/>
    </source>
</evidence>
<dbReference type="Proteomes" id="UP000008066">
    <property type="component" value="Unassembled WGS sequence"/>
</dbReference>
<dbReference type="RefSeq" id="XP_006697194.1">
    <property type="nucleotide sequence ID" value="XM_006697131.1"/>
</dbReference>
<dbReference type="HOGENOM" id="CLU_023050_0_1_1"/>
<name>G0SH87_CHATD</name>
<dbReference type="eggNOG" id="KOG0788">
    <property type="taxonomic scope" value="Eukaryota"/>
</dbReference>
<dbReference type="PANTHER" id="PTHR11570:SF0">
    <property type="entry name" value="S-ADENOSYLMETHIONINE DECARBOXYLASE PROENZYME"/>
    <property type="match status" value="1"/>
</dbReference>
<dbReference type="AlphaFoldDB" id="G0SH87"/>
<dbReference type="STRING" id="759272.G0SH87"/>
<comment type="pathway">
    <text evidence="2">Amine and polyamine biosynthesis; S-adenosylmethioninamine biosynthesis; S-adenosylmethioninamine from S-adenosyl-L-methionine: step 1/1.</text>
</comment>
<accession>G0SH87</accession>
<evidence type="ECO:0000256" key="12">
    <source>
        <dbReference type="ARBA" id="ARBA00023270"/>
    </source>
</evidence>
<evidence type="ECO:0000313" key="15">
    <source>
        <dbReference type="EMBL" id="EGS17576.1"/>
    </source>
</evidence>
<evidence type="ECO:0000256" key="7">
    <source>
        <dbReference type="ARBA" id="ARBA00022813"/>
    </source>
</evidence>
<dbReference type="GO" id="GO:0005829">
    <property type="term" value="C:cytosol"/>
    <property type="evidence" value="ECO:0007669"/>
    <property type="project" value="TreeGrafter"/>
</dbReference>
<feature type="region of interest" description="Disordered" evidence="14">
    <location>
        <begin position="216"/>
        <end position="244"/>
    </location>
</feature>
<dbReference type="GO" id="GO:0008295">
    <property type="term" value="P:spermidine biosynthetic process"/>
    <property type="evidence" value="ECO:0007669"/>
    <property type="project" value="UniProtKB-KW"/>
</dbReference>
<keyword evidence="10" id="KW-0865">Zymogen</keyword>
<keyword evidence="11" id="KW-0456">Lyase</keyword>
<dbReference type="NCBIfam" id="TIGR00535">
    <property type="entry name" value="SAM_DCase"/>
    <property type="match status" value="1"/>
</dbReference>
<keyword evidence="7" id="KW-0068">Autocatalytic cleavage</keyword>
<evidence type="ECO:0000256" key="1">
    <source>
        <dbReference type="ARBA" id="ARBA00001928"/>
    </source>
</evidence>
<evidence type="ECO:0000256" key="6">
    <source>
        <dbReference type="ARBA" id="ARBA00022793"/>
    </source>
</evidence>
<organism evidence="16">
    <name type="scientific">Chaetomium thermophilum (strain DSM 1495 / CBS 144.50 / IMI 039719)</name>
    <name type="common">Thermochaetoides thermophila</name>
    <dbReference type="NCBI Taxonomy" id="759272"/>
    <lineage>
        <taxon>Eukaryota</taxon>
        <taxon>Fungi</taxon>
        <taxon>Dikarya</taxon>
        <taxon>Ascomycota</taxon>
        <taxon>Pezizomycotina</taxon>
        <taxon>Sordariomycetes</taxon>
        <taxon>Sordariomycetidae</taxon>
        <taxon>Sordariales</taxon>
        <taxon>Chaetomiaceae</taxon>
        <taxon>Thermochaetoides</taxon>
    </lineage>
</organism>
<keyword evidence="9" id="KW-0620">Polyamine biosynthesis</keyword>
<keyword evidence="12" id="KW-0704">Schiff base</keyword>
<dbReference type="EMBL" id="GL988047">
    <property type="protein sequence ID" value="EGS17576.1"/>
    <property type="molecule type" value="Genomic_DNA"/>
</dbReference>
<evidence type="ECO:0000256" key="8">
    <source>
        <dbReference type="ARBA" id="ARBA00023066"/>
    </source>
</evidence>
<dbReference type="InterPro" id="IPR018166">
    <property type="entry name" value="S-AdoMet_deCO2ase_CS"/>
</dbReference>
<dbReference type="Gene3D" id="3.60.90.10">
    <property type="entry name" value="S-adenosylmethionine decarboxylase"/>
    <property type="match status" value="2"/>
</dbReference>
<dbReference type="EC" id="4.1.1.50" evidence="4"/>
<evidence type="ECO:0000256" key="11">
    <source>
        <dbReference type="ARBA" id="ARBA00023239"/>
    </source>
</evidence>
<dbReference type="Pfam" id="PF01536">
    <property type="entry name" value="SAM_decarbox"/>
    <property type="match status" value="1"/>
</dbReference>
<gene>
    <name evidence="15" type="ORF">CTHT_0069110</name>
</gene>
<evidence type="ECO:0000256" key="2">
    <source>
        <dbReference type="ARBA" id="ARBA00004911"/>
    </source>
</evidence>
<proteinExistence type="inferred from homology"/>
<dbReference type="PROSITE" id="PS01336">
    <property type="entry name" value="ADOMETDC"/>
    <property type="match status" value="1"/>
</dbReference>
<comment type="similarity">
    <text evidence="3">Belongs to the eukaryotic AdoMetDC family.</text>
</comment>
<evidence type="ECO:0000256" key="5">
    <source>
        <dbReference type="ARBA" id="ARBA00022691"/>
    </source>
</evidence>
<dbReference type="SUPFAM" id="SSF56276">
    <property type="entry name" value="S-adenosylmethionine decarboxylase"/>
    <property type="match status" value="1"/>
</dbReference>
<dbReference type="PANTHER" id="PTHR11570">
    <property type="entry name" value="S-ADENOSYLMETHIONINE DECARBOXYLASE"/>
    <property type="match status" value="1"/>
</dbReference>
<evidence type="ECO:0000256" key="3">
    <source>
        <dbReference type="ARBA" id="ARBA00008466"/>
    </source>
</evidence>
<comment type="cofactor">
    <cofactor evidence="1">
        <name>pyruvate</name>
        <dbReference type="ChEBI" id="CHEBI:15361"/>
    </cofactor>
</comment>
<evidence type="ECO:0000256" key="4">
    <source>
        <dbReference type="ARBA" id="ARBA00012357"/>
    </source>
</evidence>
<dbReference type="InterPro" id="IPR016067">
    <property type="entry name" value="S-AdoMet_deCO2ase_core"/>
</dbReference>
<dbReference type="GO" id="GO:0006597">
    <property type="term" value="P:spermine biosynthetic process"/>
    <property type="evidence" value="ECO:0007669"/>
    <property type="project" value="InterPro"/>
</dbReference>
<dbReference type="OMA" id="WFEESSN"/>
<dbReference type="InterPro" id="IPR001985">
    <property type="entry name" value="S-AdoMet_decarboxylase_euk"/>
</dbReference>
<feature type="compositionally biased region" description="Low complexity" evidence="14">
    <location>
        <begin position="216"/>
        <end position="230"/>
    </location>
</feature>
<evidence type="ECO:0000256" key="10">
    <source>
        <dbReference type="ARBA" id="ARBA00023145"/>
    </source>
</evidence>
<keyword evidence="13" id="KW-0670">Pyruvate</keyword>
<keyword evidence="8" id="KW-0745">Spermidine biosynthesis</keyword>
<dbReference type="GeneID" id="18260949"/>
<evidence type="ECO:0000256" key="13">
    <source>
        <dbReference type="ARBA" id="ARBA00023317"/>
    </source>
</evidence>
<dbReference type="InterPro" id="IPR048283">
    <property type="entry name" value="AdoMetDC-like"/>
</dbReference>
<dbReference type="UniPathway" id="UPA00331">
    <property type="reaction ID" value="UER00451"/>
</dbReference>
<sequence>MVNLGIPDNYTFSPCERSPHLTINHEVAADLDSTNAFEGPEKLLEVWFAPSPRLLPPSVKEGGLKAVSPSTWEGMLDLVKCKILSIVRSEHVDAYLLSESSMFVFPHKLILKTCGTTTLLLGLRRLLRIAAVDAGFPFHNATSLDDVRVAATPYRVFYSRKNFLFPHRQRGPHSSWKDEVKFLDDTFENGSAYMVGRMNADHWYLYMTSPVGNTLTPPLTPSSSNGGSPTRSSKIPTGIITFPGAPEEQADETLEILMMDLDPELAKQFYLEQASAVADERVPAQAREARRAAHDSLGDIDGQAFVTDADHVDVFANSKDLDGAAPNAEQADIEARTTEGHALGTVVSDMCGLSQVYPKSAYPDSRIDAYLFTPCGFSANGVVPAPVPGPDGKCDKLDHYWTVHVTPEPVCSYASFETNVPGGQNGRATSEVINHVVSIFKPGRFTMTLFQAKKPADDDSLLVAPIKHMDTIKGYRRMDRIVHDFDDYYLIFRYYEREGWTGDGQARVGEDH</sequence>
<evidence type="ECO:0000313" key="16">
    <source>
        <dbReference type="Proteomes" id="UP000008066"/>
    </source>
</evidence>
<reference evidence="15 16" key="1">
    <citation type="journal article" date="2011" name="Cell">
        <title>Insight into structure and assembly of the nuclear pore complex by utilizing the genome of a eukaryotic thermophile.</title>
        <authorList>
            <person name="Amlacher S."/>
            <person name="Sarges P."/>
            <person name="Flemming D."/>
            <person name="van Noort V."/>
            <person name="Kunze R."/>
            <person name="Devos D.P."/>
            <person name="Arumugam M."/>
            <person name="Bork P."/>
            <person name="Hurt E."/>
        </authorList>
    </citation>
    <scope>NUCLEOTIDE SEQUENCE [LARGE SCALE GENOMIC DNA]</scope>
    <source>
        <strain evidence="16">DSM 1495 / CBS 144.50 / IMI 039719</strain>
    </source>
</reference>
<keyword evidence="6" id="KW-0210">Decarboxylase</keyword>
<keyword evidence="16" id="KW-1185">Reference proteome</keyword>
<evidence type="ECO:0000256" key="9">
    <source>
        <dbReference type="ARBA" id="ARBA00023115"/>
    </source>
</evidence>
<keyword evidence="5" id="KW-0949">S-adenosyl-L-methionine</keyword>
<dbReference type="KEGG" id="cthr:CTHT_0069110"/>
<protein>
    <recommendedName>
        <fullName evidence="4">adenosylmethionine decarboxylase</fullName>
        <ecNumber evidence="4">4.1.1.50</ecNumber>
    </recommendedName>
</protein>
<dbReference type="OrthoDB" id="1068353at2759"/>
<dbReference type="GO" id="GO:0004014">
    <property type="term" value="F:adenosylmethionine decarboxylase activity"/>
    <property type="evidence" value="ECO:0007669"/>
    <property type="project" value="UniProtKB-EC"/>
</dbReference>